<dbReference type="InterPro" id="IPR050168">
    <property type="entry name" value="AAA_ATPase_domain"/>
</dbReference>
<feature type="domain" description="AAA+ ATPase" evidence="6">
    <location>
        <begin position="156"/>
        <end position="296"/>
    </location>
</feature>
<dbReference type="PROSITE" id="PS00674">
    <property type="entry name" value="AAA"/>
    <property type="match status" value="1"/>
</dbReference>
<feature type="region of interest" description="Disordered" evidence="5">
    <location>
        <begin position="47"/>
        <end position="101"/>
    </location>
</feature>
<keyword evidence="8" id="KW-1185">Reference proteome</keyword>
<dbReference type="SUPFAM" id="SSF52540">
    <property type="entry name" value="P-loop containing nucleoside triphosphate hydrolases"/>
    <property type="match status" value="2"/>
</dbReference>
<dbReference type="Pfam" id="PF17862">
    <property type="entry name" value="AAA_lid_3"/>
    <property type="match status" value="2"/>
</dbReference>
<gene>
    <name evidence="7" type="ORF">CDCA_CDCA13G3675</name>
</gene>
<proteinExistence type="inferred from homology"/>
<dbReference type="InterPro" id="IPR027417">
    <property type="entry name" value="P-loop_NTPase"/>
</dbReference>
<sequence>MQDGVIDGSCDVEEVAARLSASFPQFARLPRPSKALAARQAMAAASARMQSTEGGGAADVEEGKAVESASPGKSLGRGEQTAAVNNAPKRPRVESRGRSRSASVALGEERVSFRVLRPPQRYADIGGAASVLRVVRELVELPLMHVELFTHLGVDPPRGILLHGPPGCGKTLLANAIAGELDVPFFRVAAPEMIAGVSGESERRLRQLFQEACTAAPCLVFIDEIDAITAKRESSAREMLHRIVAQLLTCMDSLSLHNTEMRPVIVIGATNRPEALDSALRRAGRFDREIELGAPDEEARLHILRTLSRRLRLDGAFDFQSLAKRTAGYVGADLAALTMESAAVAVGRIGRDLLSTSPTPLSVAQPLGAEQLHALSITMDDFVAALSRVQPSALREGFSTVPDVTWADVGALDDLKDELMMTITEPIREPERFAKFGLHAPAGVLLYGPPGCGKTLLAKAVANESGANFISIKGPELLNKYVGESERAVRRLFQRARSSAPCVIFFDELDALAPRRALGNFHGGHDDGSADDVGHTGASERVVNQLLTELDGMDARRHVFVVAATNRPDLIDSAMLRPGRFDKLLYVALPSEAGRQAILRTAMRGMPHGTDVNVLGIAAQTPGFSGADIASLVREAAMQAMRADSDCVRMSHFQTALQKVSPSVSRRDAARYEALQFALRTSHAHVLVDQTREMDS</sequence>
<dbReference type="PANTHER" id="PTHR23077:SF171">
    <property type="entry name" value="NUCLEAR VALOSIN-CONTAINING PROTEIN-LIKE"/>
    <property type="match status" value="1"/>
</dbReference>
<organism evidence="7 8">
    <name type="scientific">Cyanidium caldarium</name>
    <name type="common">Red alga</name>
    <dbReference type="NCBI Taxonomy" id="2771"/>
    <lineage>
        <taxon>Eukaryota</taxon>
        <taxon>Rhodophyta</taxon>
        <taxon>Bangiophyceae</taxon>
        <taxon>Cyanidiales</taxon>
        <taxon>Cyanidiaceae</taxon>
        <taxon>Cyanidium</taxon>
    </lineage>
</organism>
<name>A0AAV9IZ88_CYACA</name>
<dbReference type="SMART" id="SM00382">
    <property type="entry name" value="AAA"/>
    <property type="match status" value="2"/>
</dbReference>
<comment type="caution">
    <text evidence="7">The sequence shown here is derived from an EMBL/GenBank/DDBJ whole genome shotgun (WGS) entry which is preliminary data.</text>
</comment>
<keyword evidence="3 4" id="KW-0067">ATP-binding</keyword>
<dbReference type="CDD" id="cd19511">
    <property type="entry name" value="RecA-like_CDC48_r2-like"/>
    <property type="match status" value="1"/>
</dbReference>
<evidence type="ECO:0000313" key="7">
    <source>
        <dbReference type="EMBL" id="KAK4537650.1"/>
    </source>
</evidence>
<dbReference type="GO" id="GO:1990275">
    <property type="term" value="F:preribosome binding"/>
    <property type="evidence" value="ECO:0007669"/>
    <property type="project" value="TreeGrafter"/>
</dbReference>
<dbReference type="GO" id="GO:0016887">
    <property type="term" value="F:ATP hydrolysis activity"/>
    <property type="evidence" value="ECO:0007669"/>
    <property type="project" value="InterPro"/>
</dbReference>
<dbReference type="Gene3D" id="3.40.50.300">
    <property type="entry name" value="P-loop containing nucleotide triphosphate hydrolases"/>
    <property type="match status" value="2"/>
</dbReference>
<evidence type="ECO:0000313" key="8">
    <source>
        <dbReference type="Proteomes" id="UP001301350"/>
    </source>
</evidence>
<dbReference type="GO" id="GO:0005524">
    <property type="term" value="F:ATP binding"/>
    <property type="evidence" value="ECO:0007669"/>
    <property type="project" value="UniProtKB-KW"/>
</dbReference>
<feature type="domain" description="AAA+ ATPase" evidence="6">
    <location>
        <begin position="440"/>
        <end position="591"/>
    </location>
</feature>
<dbReference type="InterPro" id="IPR041569">
    <property type="entry name" value="AAA_lid_3"/>
</dbReference>
<accession>A0AAV9IZ88</accession>
<comment type="similarity">
    <text evidence="1 4">Belongs to the AAA ATPase family.</text>
</comment>
<dbReference type="AlphaFoldDB" id="A0AAV9IZ88"/>
<evidence type="ECO:0000256" key="5">
    <source>
        <dbReference type="SAM" id="MobiDB-lite"/>
    </source>
</evidence>
<evidence type="ECO:0000259" key="6">
    <source>
        <dbReference type="SMART" id="SM00382"/>
    </source>
</evidence>
<reference evidence="7 8" key="1">
    <citation type="submission" date="2022-07" db="EMBL/GenBank/DDBJ databases">
        <title>Genome-wide signatures of adaptation to extreme environments.</title>
        <authorList>
            <person name="Cho C.H."/>
            <person name="Yoon H.S."/>
        </authorList>
    </citation>
    <scope>NUCLEOTIDE SEQUENCE [LARGE SCALE GENOMIC DNA]</scope>
    <source>
        <strain evidence="7 8">DBV 063 E5</strain>
    </source>
</reference>
<evidence type="ECO:0000256" key="1">
    <source>
        <dbReference type="ARBA" id="ARBA00006914"/>
    </source>
</evidence>
<dbReference type="PANTHER" id="PTHR23077">
    <property type="entry name" value="AAA-FAMILY ATPASE"/>
    <property type="match status" value="1"/>
</dbReference>
<dbReference type="InterPro" id="IPR003959">
    <property type="entry name" value="ATPase_AAA_core"/>
</dbReference>
<evidence type="ECO:0000256" key="3">
    <source>
        <dbReference type="ARBA" id="ARBA00022840"/>
    </source>
</evidence>
<protein>
    <recommendedName>
        <fullName evidence="6">AAA+ ATPase domain-containing protein</fullName>
    </recommendedName>
</protein>
<dbReference type="InterPro" id="IPR003960">
    <property type="entry name" value="ATPase_AAA_CS"/>
</dbReference>
<evidence type="ECO:0000256" key="4">
    <source>
        <dbReference type="RuleBase" id="RU003651"/>
    </source>
</evidence>
<dbReference type="Proteomes" id="UP001301350">
    <property type="component" value="Unassembled WGS sequence"/>
</dbReference>
<dbReference type="GO" id="GO:0042254">
    <property type="term" value="P:ribosome biogenesis"/>
    <property type="evidence" value="ECO:0007669"/>
    <property type="project" value="TreeGrafter"/>
</dbReference>
<evidence type="ECO:0000256" key="2">
    <source>
        <dbReference type="ARBA" id="ARBA00022741"/>
    </source>
</evidence>
<dbReference type="Gene3D" id="1.10.8.60">
    <property type="match status" value="2"/>
</dbReference>
<dbReference type="GO" id="GO:0003723">
    <property type="term" value="F:RNA binding"/>
    <property type="evidence" value="ECO:0007669"/>
    <property type="project" value="TreeGrafter"/>
</dbReference>
<dbReference type="Pfam" id="PF00004">
    <property type="entry name" value="AAA"/>
    <property type="match status" value="2"/>
</dbReference>
<keyword evidence="2 4" id="KW-0547">Nucleotide-binding</keyword>
<dbReference type="InterPro" id="IPR003593">
    <property type="entry name" value="AAA+_ATPase"/>
</dbReference>
<dbReference type="GO" id="GO:0005634">
    <property type="term" value="C:nucleus"/>
    <property type="evidence" value="ECO:0007669"/>
    <property type="project" value="TreeGrafter"/>
</dbReference>
<dbReference type="EMBL" id="JANCYW010000013">
    <property type="protein sequence ID" value="KAK4537650.1"/>
    <property type="molecule type" value="Genomic_DNA"/>
</dbReference>
<dbReference type="FunFam" id="3.40.50.300:FF:000149">
    <property type="entry name" value="Nuclear valosin-containing protein-like"/>
    <property type="match status" value="1"/>
</dbReference>
<dbReference type="FunFam" id="3.40.50.300:FF:000365">
    <property type="entry name" value="Ribosome biogenesis ATPase RIX7"/>
    <property type="match status" value="1"/>
</dbReference>